<reference evidence="1 2" key="1">
    <citation type="journal article" date="2021" name="Arch. Microbiol.">
        <title>Thalassobius aquimarinus sp. nov., isolated from the Sea of Japan seashore.</title>
        <authorList>
            <person name="Kurilenko V.V."/>
            <person name="Romanenko L.A."/>
            <person name="Chernysheva N.Y."/>
            <person name="Velansky P.V."/>
            <person name="Tekutyeva L.A."/>
            <person name="Isaeva M.P."/>
            <person name="Mikhailov V.V."/>
        </authorList>
    </citation>
    <scope>NUCLEOTIDE SEQUENCE [LARGE SCALE GENOMIC DNA]</scope>
    <source>
        <strain evidence="1 2">KMM 8518</strain>
    </source>
</reference>
<dbReference type="RefSeq" id="WP_212701297.1">
    <property type="nucleotide sequence ID" value="NZ_JADMKU010000009.1"/>
</dbReference>
<name>A0ABS5HS51_9RHOB</name>
<organism evidence="1 2">
    <name type="scientific">Thalassovita aquimarina</name>
    <dbReference type="NCBI Taxonomy" id="2785917"/>
    <lineage>
        <taxon>Bacteria</taxon>
        <taxon>Pseudomonadati</taxon>
        <taxon>Pseudomonadota</taxon>
        <taxon>Alphaproteobacteria</taxon>
        <taxon>Rhodobacterales</taxon>
        <taxon>Roseobacteraceae</taxon>
        <taxon>Thalassovita</taxon>
    </lineage>
</organism>
<protein>
    <submittedName>
        <fullName evidence="1">Uncharacterized protein</fullName>
    </submittedName>
</protein>
<gene>
    <name evidence="1" type="ORF">IT775_11670</name>
</gene>
<evidence type="ECO:0000313" key="1">
    <source>
        <dbReference type="EMBL" id="MBR9651780.1"/>
    </source>
</evidence>
<proteinExistence type="predicted"/>
<dbReference type="EMBL" id="JADMKU010000009">
    <property type="protein sequence ID" value="MBR9651780.1"/>
    <property type="molecule type" value="Genomic_DNA"/>
</dbReference>
<evidence type="ECO:0000313" key="2">
    <source>
        <dbReference type="Proteomes" id="UP001195941"/>
    </source>
</evidence>
<comment type="caution">
    <text evidence="1">The sequence shown here is derived from an EMBL/GenBank/DDBJ whole genome shotgun (WGS) entry which is preliminary data.</text>
</comment>
<sequence>MLEGAGKTHEAERADMTVIRPDKDAFPLAERLTEIEEVFLDLKAEVKRLQTRIREGELGAVKDGARLSADIRGWLKIAYEMEATFHDRKRKQAGIERQYAVDFDQARDQIRCRLDRLRRCCHEGRVPGRAE</sequence>
<dbReference type="Proteomes" id="UP001195941">
    <property type="component" value="Unassembled WGS sequence"/>
</dbReference>
<keyword evidence="2" id="KW-1185">Reference proteome</keyword>
<accession>A0ABS5HS51</accession>